<proteinExistence type="inferred from homology"/>
<keyword evidence="7" id="KW-0865">Zymogen</keyword>
<protein>
    <recommendedName>
        <fullName evidence="7">Glutathione hydrolase proenzyme</fullName>
        <ecNumber evidence="7">2.3.2.2</ecNumber>
        <ecNumber evidence="7">3.4.19.13</ecNumber>
    </recommendedName>
    <component>
        <recommendedName>
            <fullName evidence="7">Glutathione hydrolase large chain</fullName>
        </recommendedName>
    </component>
    <component>
        <recommendedName>
            <fullName evidence="7">Glutathione hydrolase small chain</fullName>
        </recommendedName>
    </component>
</protein>
<feature type="binding site" evidence="6">
    <location>
        <begin position="398"/>
        <end position="400"/>
    </location>
    <ligand>
        <name>L-glutamate</name>
        <dbReference type="ChEBI" id="CHEBI:29985"/>
    </ligand>
</feature>
<comment type="PTM">
    <text evidence="7">Cleaved by autocatalysis into a large and a small subunit.</text>
</comment>
<comment type="catalytic activity">
    <reaction evidence="4 7">
        <text>an N-terminal (5-L-glutamyl)-[peptide] + an alpha-amino acid = 5-L-glutamyl amino acid + an N-terminal L-alpha-aminoacyl-[peptide]</text>
        <dbReference type="Rhea" id="RHEA:23904"/>
        <dbReference type="Rhea" id="RHEA-COMP:9780"/>
        <dbReference type="Rhea" id="RHEA-COMP:9795"/>
        <dbReference type="ChEBI" id="CHEBI:77644"/>
        <dbReference type="ChEBI" id="CHEBI:78597"/>
        <dbReference type="ChEBI" id="CHEBI:78599"/>
        <dbReference type="ChEBI" id="CHEBI:78608"/>
        <dbReference type="EC" id="2.3.2.2"/>
    </reaction>
</comment>
<evidence type="ECO:0000313" key="10">
    <source>
        <dbReference type="Proteomes" id="UP000218765"/>
    </source>
</evidence>
<dbReference type="InterPro" id="IPR000101">
    <property type="entry name" value="GGT_peptidase"/>
</dbReference>
<dbReference type="RefSeq" id="WP_096367392.1">
    <property type="nucleotide sequence ID" value="NZ_AP018052.1"/>
</dbReference>
<evidence type="ECO:0000256" key="2">
    <source>
        <dbReference type="ARBA" id="ARBA00001089"/>
    </source>
</evidence>
<reference evidence="9 10" key="1">
    <citation type="submission" date="2017-05" db="EMBL/GenBank/DDBJ databases">
        <title>Thiocyanate degradation by Thiohalobacter thiocyanaticus FOKN1.</title>
        <authorList>
            <person name="Oshiki M."/>
            <person name="Fukushima T."/>
            <person name="Kawano S."/>
            <person name="Nakagawa J."/>
        </authorList>
    </citation>
    <scope>NUCLEOTIDE SEQUENCE [LARGE SCALE GENOMIC DNA]</scope>
    <source>
        <strain evidence="9 10">FOKN1</strain>
    </source>
</reference>
<comment type="subunit">
    <text evidence="7">This enzyme consists of two polypeptide chains, which are synthesized in precursor form from a single polypeptide.</text>
</comment>
<dbReference type="EC" id="3.4.19.13" evidence="7"/>
<dbReference type="Proteomes" id="UP000218765">
    <property type="component" value="Chromosome"/>
</dbReference>
<evidence type="ECO:0000256" key="6">
    <source>
        <dbReference type="PIRSR" id="PIRSR600101-2"/>
    </source>
</evidence>
<dbReference type="EMBL" id="AP018052">
    <property type="protein sequence ID" value="BAZ95405.1"/>
    <property type="molecule type" value="Genomic_DNA"/>
</dbReference>
<feature type="active site" description="Nucleophile" evidence="5">
    <location>
        <position position="380"/>
    </location>
</feature>
<dbReference type="PRINTS" id="PR01210">
    <property type="entry name" value="GGTRANSPTASE"/>
</dbReference>
<keyword evidence="7 9" id="KW-0808">Transferase</keyword>
<dbReference type="Gene3D" id="1.10.246.130">
    <property type="match status" value="1"/>
</dbReference>
<dbReference type="InterPro" id="IPR051792">
    <property type="entry name" value="GGT_bact"/>
</dbReference>
<dbReference type="Pfam" id="PF01019">
    <property type="entry name" value="G_glu_transpept"/>
    <property type="match status" value="1"/>
</dbReference>
<dbReference type="KEGG" id="ttc:FOKN1_3048"/>
<evidence type="ECO:0000256" key="7">
    <source>
        <dbReference type="RuleBase" id="RU368036"/>
    </source>
</evidence>
<comment type="pathway">
    <text evidence="7">Sulfur metabolism; glutathione metabolism.</text>
</comment>
<dbReference type="InterPro" id="IPR043138">
    <property type="entry name" value="GGT_lsub"/>
</dbReference>
<dbReference type="SUPFAM" id="SSF56235">
    <property type="entry name" value="N-terminal nucleophile aminohydrolases (Ntn hydrolases)"/>
    <property type="match status" value="1"/>
</dbReference>
<comment type="catalytic activity">
    <reaction evidence="2 7">
        <text>glutathione + H2O = L-cysteinylglycine + L-glutamate</text>
        <dbReference type="Rhea" id="RHEA:28807"/>
        <dbReference type="ChEBI" id="CHEBI:15377"/>
        <dbReference type="ChEBI" id="CHEBI:29985"/>
        <dbReference type="ChEBI" id="CHEBI:57925"/>
        <dbReference type="ChEBI" id="CHEBI:61694"/>
        <dbReference type="EC" id="3.4.19.13"/>
    </reaction>
</comment>
<keyword evidence="7" id="KW-0378">Hydrolase</keyword>
<dbReference type="GO" id="GO:0103068">
    <property type="term" value="F:leukotriene C4 gamma-glutamyl transferase activity"/>
    <property type="evidence" value="ECO:0007669"/>
    <property type="project" value="UniProtKB-EC"/>
</dbReference>
<comment type="catalytic activity">
    <reaction evidence="1 7">
        <text>an S-substituted glutathione + H2O = an S-substituted L-cysteinylglycine + L-glutamate</text>
        <dbReference type="Rhea" id="RHEA:59468"/>
        <dbReference type="ChEBI" id="CHEBI:15377"/>
        <dbReference type="ChEBI" id="CHEBI:29985"/>
        <dbReference type="ChEBI" id="CHEBI:90779"/>
        <dbReference type="ChEBI" id="CHEBI:143103"/>
        <dbReference type="EC" id="3.4.19.13"/>
    </reaction>
</comment>
<dbReference type="Gene3D" id="3.60.20.40">
    <property type="match status" value="1"/>
</dbReference>
<feature type="region of interest" description="Disordered" evidence="8">
    <location>
        <begin position="360"/>
        <end position="381"/>
    </location>
</feature>
<evidence type="ECO:0000256" key="5">
    <source>
        <dbReference type="PIRSR" id="PIRSR600101-1"/>
    </source>
</evidence>
<feature type="binding site" evidence="6">
    <location>
        <position position="422"/>
    </location>
    <ligand>
        <name>L-glutamate</name>
        <dbReference type="ChEBI" id="CHEBI:29985"/>
    </ligand>
</feature>
<name>A0A1Z4VVC1_9GAMM</name>
<dbReference type="EC" id="2.3.2.2" evidence="7"/>
<comment type="similarity">
    <text evidence="7">Belongs to the gamma-glutamyltransferase family.</text>
</comment>
<evidence type="ECO:0000256" key="4">
    <source>
        <dbReference type="ARBA" id="ARBA00047417"/>
    </source>
</evidence>
<dbReference type="NCBIfam" id="TIGR00066">
    <property type="entry name" value="g_glut_trans"/>
    <property type="match status" value="1"/>
</dbReference>
<feature type="binding site" evidence="6">
    <location>
        <begin position="451"/>
        <end position="452"/>
    </location>
    <ligand>
        <name>L-glutamate</name>
        <dbReference type="ChEBI" id="CHEBI:29985"/>
    </ligand>
</feature>
<keyword evidence="7" id="KW-0317">Glutathione biosynthesis</keyword>
<dbReference type="AlphaFoldDB" id="A0A1Z4VVC1"/>
<sequence length="576" mass="61426">MFQRLRYCLSLLQSLPVLALSLLVVGVPVQVASAAERPGATAIASAHPHATAAGFEILAAGGNAFDAAVAVSAALAVVEPYGSGIGGGGFWLLHVATENRDVMIDGRERAPLAAHRDMYLDDAGNLIPGASMNGPLAAGIPGEPAALVHLAEQYGRLPLARSLAPAIRLARAGFEVEAHYRRMAAFRRDVLRESADAARIFLREGEVPAEGVVIRQPELADTLQALAGQGRDGFYAGKVADRLVTGVRAAGGIWTQRDLDEYEVIEREPVRGEYHGMRITSAAPPSSGGIALVTMLNILEGYGLQDLCEVERTHLIVEAMRRAYRDRAVYLGDTDYVEVPVAMLTSPHYAAGLRNGIRRDQATPSASLPGPEAFGGGNHTTHFSILDREGNRVAATLSINYPFGAGFVVPGTGVLLNDEMDDFSAKPGVPNAYGLVGTEANAIAPGKRMLSSMSPTFVETDDRVAILGTPGGSRIITMVLHGILGFAADKPVQDWVSEPRFHHQYLPDVIQFEPEAFGAEMQQQLKAMGHELKPLDSSYGNMQAIQWNRATGEVRAASDPRGIGEALIEHVGRVSP</sequence>
<dbReference type="OrthoDB" id="5297205at2"/>
<dbReference type="GO" id="GO:0036374">
    <property type="term" value="F:glutathione hydrolase activity"/>
    <property type="evidence" value="ECO:0007669"/>
    <property type="project" value="UniProtKB-UniRule"/>
</dbReference>
<evidence type="ECO:0000313" key="9">
    <source>
        <dbReference type="EMBL" id="BAZ95405.1"/>
    </source>
</evidence>
<gene>
    <name evidence="9" type="ORF">FOKN1_3048</name>
</gene>
<dbReference type="PANTHER" id="PTHR43199:SF6">
    <property type="entry name" value="GLUTATHIONE HYDROLASE PROENZYME"/>
    <property type="match status" value="1"/>
</dbReference>
<feature type="binding site" evidence="6">
    <location>
        <position position="472"/>
    </location>
    <ligand>
        <name>L-glutamate</name>
        <dbReference type="ChEBI" id="CHEBI:29985"/>
    </ligand>
</feature>
<accession>A0A1Z4VVC1</accession>
<keyword evidence="3 7" id="KW-0012">Acyltransferase</keyword>
<feature type="binding site" evidence="6">
    <location>
        <position position="107"/>
    </location>
    <ligand>
        <name>L-glutamate</name>
        <dbReference type="ChEBI" id="CHEBI:29985"/>
    </ligand>
</feature>
<organism evidence="9 10">
    <name type="scientific">Thiohalobacter thiocyanaticus</name>
    <dbReference type="NCBI Taxonomy" id="585455"/>
    <lineage>
        <taxon>Bacteria</taxon>
        <taxon>Pseudomonadati</taxon>
        <taxon>Pseudomonadota</taxon>
        <taxon>Gammaproteobacteria</taxon>
        <taxon>Thiohalobacterales</taxon>
        <taxon>Thiohalobacteraceae</taxon>
        <taxon>Thiohalobacter</taxon>
    </lineage>
</organism>
<dbReference type="InterPro" id="IPR043137">
    <property type="entry name" value="GGT_ssub_C"/>
</dbReference>
<dbReference type="InterPro" id="IPR029055">
    <property type="entry name" value="Ntn_hydrolases_N"/>
</dbReference>
<evidence type="ECO:0000256" key="8">
    <source>
        <dbReference type="SAM" id="MobiDB-lite"/>
    </source>
</evidence>
<dbReference type="GO" id="GO:0006750">
    <property type="term" value="P:glutathione biosynthetic process"/>
    <property type="evidence" value="ECO:0007669"/>
    <property type="project" value="UniProtKB-KW"/>
</dbReference>
<keyword evidence="10" id="KW-1185">Reference proteome</keyword>
<dbReference type="UniPathway" id="UPA00204"/>
<evidence type="ECO:0000256" key="1">
    <source>
        <dbReference type="ARBA" id="ARBA00001049"/>
    </source>
</evidence>
<dbReference type="PANTHER" id="PTHR43199">
    <property type="entry name" value="GLUTATHIONE HYDROLASE"/>
    <property type="match status" value="1"/>
</dbReference>
<evidence type="ECO:0000256" key="3">
    <source>
        <dbReference type="ARBA" id="ARBA00023315"/>
    </source>
</evidence>
<dbReference type="GO" id="GO:0006751">
    <property type="term" value="P:glutathione catabolic process"/>
    <property type="evidence" value="ECO:0007669"/>
    <property type="project" value="UniProtKB-UniRule"/>
</dbReference>